<dbReference type="GO" id="GO:0003677">
    <property type="term" value="F:DNA binding"/>
    <property type="evidence" value="ECO:0007669"/>
    <property type="project" value="UniProtKB-KW"/>
</dbReference>
<dbReference type="SUPFAM" id="SSF57701">
    <property type="entry name" value="Zn2/Cys6 DNA-binding domain"/>
    <property type="match status" value="1"/>
</dbReference>
<dbReference type="PROSITE" id="PS00463">
    <property type="entry name" value="ZN2_CY6_FUNGAL_1"/>
    <property type="match status" value="1"/>
</dbReference>
<sequence>MSNHVRLACDRCRASKLRCPRHEVSERNACDRCIRAGTSCITSSARPLGRPRTKQPIRGTSASVARDRVVSSNNTTSFQELSTSINSATYDLGGNVINTSPELPNLPTWLDTGSDSGLNVLNPINGDFINYQEPSLGGIFSPRLYTPYENTNVDPALMPIRSENTSPPRTPQTDAIIKLSHLGASIAMHKAEAEAYPLCIPPGPNQRLCAETSDEIENIPVVRALQIASEFSTILEWLASNLVCSSSSTSATSSPPSEKSYSSSSPSEVASSAQNVAHPYTKPILLLILSNYIQMIELYNYILGRVCEVIGQIRDTSDFFEISTKFRVNGIPPMKPQTYVSFILQATAEDLQSVERLMGLPEELRISQHHISRKGIFSDVKSRSLLRLVLGEADSECGKDSATSAVTFLRETLHTLDTELRRVR</sequence>
<dbReference type="Gene3D" id="4.10.240.10">
    <property type="entry name" value="Zn(2)-C6 fungal-type DNA-binding domain"/>
    <property type="match status" value="1"/>
</dbReference>
<keyword evidence="3" id="KW-0804">Transcription</keyword>
<dbReference type="Pfam" id="PF00172">
    <property type="entry name" value="Zn_clus"/>
    <property type="match status" value="1"/>
</dbReference>
<comment type="caution">
    <text evidence="7">The sequence shown here is derived from an EMBL/GenBank/DDBJ whole genome shotgun (WGS) entry which is preliminary data.</text>
</comment>
<dbReference type="GO" id="GO:0008270">
    <property type="term" value="F:zinc ion binding"/>
    <property type="evidence" value="ECO:0007669"/>
    <property type="project" value="InterPro"/>
</dbReference>
<dbReference type="InterPro" id="IPR050797">
    <property type="entry name" value="Carb_Metab_Trans_Reg"/>
</dbReference>
<dbReference type="GO" id="GO:0000981">
    <property type="term" value="F:DNA-binding transcription factor activity, RNA polymerase II-specific"/>
    <property type="evidence" value="ECO:0007669"/>
    <property type="project" value="InterPro"/>
</dbReference>
<dbReference type="AlphaFoldDB" id="A0AAV9NEB1"/>
<keyword evidence="2" id="KW-0238">DNA-binding</keyword>
<keyword evidence="4" id="KW-0539">Nucleus</keyword>
<evidence type="ECO:0000259" key="6">
    <source>
        <dbReference type="PROSITE" id="PS50048"/>
    </source>
</evidence>
<organism evidence="7 8">
    <name type="scientific">Exophiala bonariae</name>
    <dbReference type="NCBI Taxonomy" id="1690606"/>
    <lineage>
        <taxon>Eukaryota</taxon>
        <taxon>Fungi</taxon>
        <taxon>Dikarya</taxon>
        <taxon>Ascomycota</taxon>
        <taxon>Pezizomycotina</taxon>
        <taxon>Eurotiomycetes</taxon>
        <taxon>Chaetothyriomycetidae</taxon>
        <taxon>Chaetothyriales</taxon>
        <taxon>Herpotrichiellaceae</taxon>
        <taxon>Exophiala</taxon>
    </lineage>
</organism>
<feature type="domain" description="Zn(2)-C6 fungal-type" evidence="6">
    <location>
        <begin position="8"/>
        <end position="42"/>
    </location>
</feature>
<keyword evidence="1" id="KW-0805">Transcription regulation</keyword>
<keyword evidence="8" id="KW-1185">Reference proteome</keyword>
<dbReference type="InterPro" id="IPR036864">
    <property type="entry name" value="Zn2-C6_fun-type_DNA-bd_sf"/>
</dbReference>
<accession>A0AAV9NEB1</accession>
<evidence type="ECO:0000256" key="3">
    <source>
        <dbReference type="ARBA" id="ARBA00023163"/>
    </source>
</evidence>
<dbReference type="PROSITE" id="PS50048">
    <property type="entry name" value="ZN2_CY6_FUNGAL_2"/>
    <property type="match status" value="1"/>
</dbReference>
<reference evidence="7 8" key="1">
    <citation type="submission" date="2023-08" db="EMBL/GenBank/DDBJ databases">
        <title>Black Yeasts Isolated from many extreme environments.</title>
        <authorList>
            <person name="Coleine C."/>
            <person name="Stajich J.E."/>
            <person name="Selbmann L."/>
        </authorList>
    </citation>
    <scope>NUCLEOTIDE SEQUENCE [LARGE SCALE GENOMIC DNA]</scope>
    <source>
        <strain evidence="7 8">CCFEE 5792</strain>
    </source>
</reference>
<proteinExistence type="predicted"/>
<evidence type="ECO:0000256" key="2">
    <source>
        <dbReference type="ARBA" id="ARBA00023125"/>
    </source>
</evidence>
<gene>
    <name evidence="7" type="ORF">LTR84_012540</name>
</gene>
<evidence type="ECO:0000313" key="7">
    <source>
        <dbReference type="EMBL" id="KAK5055990.1"/>
    </source>
</evidence>
<protein>
    <recommendedName>
        <fullName evidence="6">Zn(2)-C6 fungal-type domain-containing protein</fullName>
    </recommendedName>
</protein>
<dbReference type="PANTHER" id="PTHR31668">
    <property type="entry name" value="GLUCOSE TRANSPORT TRANSCRIPTION REGULATOR RGT1-RELATED-RELATED"/>
    <property type="match status" value="1"/>
</dbReference>
<evidence type="ECO:0000256" key="5">
    <source>
        <dbReference type="SAM" id="MobiDB-lite"/>
    </source>
</evidence>
<dbReference type="GO" id="GO:0001080">
    <property type="term" value="P:nitrogen catabolite activation of transcription from RNA polymerase II promoter"/>
    <property type="evidence" value="ECO:0007669"/>
    <property type="project" value="TreeGrafter"/>
</dbReference>
<dbReference type="GeneID" id="89980683"/>
<dbReference type="SMART" id="SM00066">
    <property type="entry name" value="GAL4"/>
    <property type="match status" value="1"/>
</dbReference>
<dbReference type="CDD" id="cd00067">
    <property type="entry name" value="GAL4"/>
    <property type="match status" value="1"/>
</dbReference>
<dbReference type="PANTHER" id="PTHR31668:SF23">
    <property type="entry name" value="ZN(II)2CYS6 TRANSCRIPTION FACTOR (EUROFUNG)"/>
    <property type="match status" value="1"/>
</dbReference>
<feature type="region of interest" description="Disordered" evidence="5">
    <location>
        <begin position="247"/>
        <end position="267"/>
    </location>
</feature>
<dbReference type="Proteomes" id="UP001358417">
    <property type="component" value="Unassembled WGS sequence"/>
</dbReference>
<evidence type="ECO:0000256" key="4">
    <source>
        <dbReference type="ARBA" id="ARBA00023242"/>
    </source>
</evidence>
<dbReference type="RefSeq" id="XP_064707960.1">
    <property type="nucleotide sequence ID" value="XM_064856060.1"/>
</dbReference>
<dbReference type="InterPro" id="IPR001138">
    <property type="entry name" value="Zn2Cys6_DnaBD"/>
</dbReference>
<dbReference type="GO" id="GO:0005634">
    <property type="term" value="C:nucleus"/>
    <property type="evidence" value="ECO:0007669"/>
    <property type="project" value="TreeGrafter"/>
</dbReference>
<name>A0AAV9NEB1_9EURO</name>
<dbReference type="EMBL" id="JAVRRD010000008">
    <property type="protein sequence ID" value="KAK5055990.1"/>
    <property type="molecule type" value="Genomic_DNA"/>
</dbReference>
<evidence type="ECO:0000313" key="8">
    <source>
        <dbReference type="Proteomes" id="UP001358417"/>
    </source>
</evidence>
<feature type="region of interest" description="Disordered" evidence="5">
    <location>
        <begin position="44"/>
        <end position="63"/>
    </location>
</feature>
<evidence type="ECO:0000256" key="1">
    <source>
        <dbReference type="ARBA" id="ARBA00023015"/>
    </source>
</evidence>